<feature type="transmembrane region" description="Helical" evidence="2">
    <location>
        <begin position="151"/>
        <end position="169"/>
    </location>
</feature>
<keyword evidence="4" id="KW-1185">Reference proteome</keyword>
<evidence type="ECO:0000313" key="4">
    <source>
        <dbReference type="Proteomes" id="UP000001556"/>
    </source>
</evidence>
<keyword evidence="2" id="KW-1133">Transmembrane helix</keyword>
<evidence type="ECO:0000256" key="1">
    <source>
        <dbReference type="ARBA" id="ARBA00022801"/>
    </source>
</evidence>
<dbReference type="InterPro" id="IPR011335">
    <property type="entry name" value="Restrct_endonuc-II-like"/>
</dbReference>
<keyword evidence="1" id="KW-0378">Hydrolase</keyword>
<keyword evidence="2" id="KW-0472">Membrane</keyword>
<dbReference type="SUPFAM" id="SSF52980">
    <property type="entry name" value="Restriction endonuclease-like"/>
    <property type="match status" value="1"/>
</dbReference>
<dbReference type="AlphaFoldDB" id="A4J3G2"/>
<dbReference type="Gene3D" id="3.90.320.10">
    <property type="match status" value="1"/>
</dbReference>
<dbReference type="STRING" id="349161.Dred_1080"/>
<keyword evidence="2" id="KW-0812">Transmembrane</keyword>
<organism evidence="3 4">
    <name type="scientific">Desulforamulus reducens (strain ATCC BAA-1160 / DSM 100696 / MI-1)</name>
    <name type="common">Desulfotomaculum reducens</name>
    <dbReference type="NCBI Taxonomy" id="349161"/>
    <lineage>
        <taxon>Bacteria</taxon>
        <taxon>Bacillati</taxon>
        <taxon>Bacillota</taxon>
        <taxon>Clostridia</taxon>
        <taxon>Eubacteriales</taxon>
        <taxon>Peptococcaceae</taxon>
        <taxon>Desulforamulus</taxon>
    </lineage>
</organism>
<evidence type="ECO:0000313" key="3">
    <source>
        <dbReference type="EMBL" id="ABO49615.1"/>
    </source>
</evidence>
<dbReference type="OrthoDB" id="2082218at2"/>
<dbReference type="HOGENOM" id="CLU_1530166_0_0_9"/>
<dbReference type="eggNOG" id="COG1468">
    <property type="taxonomic scope" value="Bacteria"/>
</dbReference>
<evidence type="ECO:0008006" key="5">
    <source>
        <dbReference type="Google" id="ProtNLM"/>
    </source>
</evidence>
<proteinExistence type="predicted"/>
<dbReference type="Proteomes" id="UP000001556">
    <property type="component" value="Chromosome"/>
</dbReference>
<evidence type="ECO:0000256" key="2">
    <source>
        <dbReference type="SAM" id="Phobius"/>
    </source>
</evidence>
<reference evidence="3 4" key="1">
    <citation type="submission" date="2007-03" db="EMBL/GenBank/DDBJ databases">
        <title>Complete sequence of Desulfotomaculum reducens MI-1.</title>
        <authorList>
            <consortium name="US DOE Joint Genome Institute"/>
            <person name="Copeland A."/>
            <person name="Lucas S."/>
            <person name="Lapidus A."/>
            <person name="Barry K."/>
            <person name="Detter J.C."/>
            <person name="Glavina del Rio T."/>
            <person name="Hammon N."/>
            <person name="Israni S."/>
            <person name="Dalin E."/>
            <person name="Tice H."/>
            <person name="Pitluck S."/>
            <person name="Sims D."/>
            <person name="Brettin T."/>
            <person name="Bruce D."/>
            <person name="Han C."/>
            <person name="Tapia R."/>
            <person name="Schmutz J."/>
            <person name="Larimer F."/>
            <person name="Land M."/>
            <person name="Hauser L."/>
            <person name="Kyrpides N."/>
            <person name="Kim E."/>
            <person name="Tebo B.M."/>
            <person name="Richardson P."/>
        </authorList>
    </citation>
    <scope>NUCLEOTIDE SEQUENCE [LARGE SCALE GENOMIC DNA]</scope>
    <source>
        <strain evidence="3 4">MI-1</strain>
    </source>
</reference>
<feature type="transmembrane region" description="Helical" evidence="2">
    <location>
        <begin position="6"/>
        <end position="22"/>
    </location>
</feature>
<dbReference type="InterPro" id="IPR011604">
    <property type="entry name" value="PDDEXK-like_dom_sf"/>
</dbReference>
<dbReference type="EMBL" id="CP000612">
    <property type="protein sequence ID" value="ABO49615.1"/>
    <property type="molecule type" value="Genomic_DNA"/>
</dbReference>
<accession>A4J3G2</accession>
<name>A4J3G2_DESRM</name>
<protein>
    <recommendedName>
        <fullName evidence="5">PD-(D/E)XK endonuclease-like domain-containing protein</fullName>
    </recommendedName>
</protein>
<dbReference type="GO" id="GO:0016787">
    <property type="term" value="F:hydrolase activity"/>
    <property type="evidence" value="ECO:0007669"/>
    <property type="project" value="UniProtKB-KW"/>
</dbReference>
<sequence length="175" mass="19711">MLPGDLLIIGIILGVLISYYLFKKGQSYLAKKRVLKAGRAEIAARRFLESEGYTVLAVQERVPIITKVNGKPHKSHIKADLIVQKGKEIFVVDVKTGEVAQKPASPDNRRQLLEYFLVYRPNGVLVLDMDNKKLYRLEFEIDFPSPKGMNIIPYILSFCAGALLTYLLFKGGSIR</sequence>
<dbReference type="RefSeq" id="WP_011877441.1">
    <property type="nucleotide sequence ID" value="NC_009253.1"/>
</dbReference>
<dbReference type="KEGG" id="drm:Dred_1080"/>
<gene>
    <name evidence="3" type="ordered locus">Dred_1080</name>
</gene>